<dbReference type="PANTHER" id="PTHR43798">
    <property type="entry name" value="MONOACYLGLYCEROL LIPASE"/>
    <property type="match status" value="1"/>
</dbReference>
<dbReference type="InterPro" id="IPR000639">
    <property type="entry name" value="Epox_hydrolase-like"/>
</dbReference>
<dbReference type="GO" id="GO:0003824">
    <property type="term" value="F:catalytic activity"/>
    <property type="evidence" value="ECO:0007669"/>
    <property type="project" value="InterPro"/>
</dbReference>
<feature type="domain" description="AB hydrolase-1" evidence="1">
    <location>
        <begin position="21"/>
        <end position="248"/>
    </location>
</feature>
<dbReference type="InterPro" id="IPR050266">
    <property type="entry name" value="AB_hydrolase_sf"/>
</dbReference>
<keyword evidence="3" id="KW-1185">Reference proteome</keyword>
<protein>
    <recommendedName>
        <fullName evidence="1">AB hydrolase-1 domain-containing protein</fullName>
    </recommendedName>
</protein>
<dbReference type="KEGG" id="hsi:BOX17_00845"/>
<dbReference type="RefSeq" id="WP_071941615.1">
    <property type="nucleotide sequence ID" value="NZ_CP018139.1"/>
</dbReference>
<dbReference type="Proteomes" id="UP000181985">
    <property type="component" value="Chromosome"/>
</dbReference>
<sequence>MTLVDHQGIRIAFEESGSGLPVVLGHSFLYSGKMWREQVPVLAEHYRVINPDLRGHGRSGRLAARFSLYDAVDDVIAVLDALGIERAVWCGLSIGGMVALRAALSHPERVAGLILMDTDAGSETPLHRLKYRAMGAAVRAFGFRPLLPSIAKLMFGATTRRGHPTLVDAGKAQFARNHVPSALLCLDALIRRDSVLDRLHEIRVPALVLVGEEDRSLPVALSRRMHDRLPRSTFEVIPGAGHLTALEQPARVNQAIIGFLAGAVAPAGPLA</sequence>
<evidence type="ECO:0000313" key="3">
    <source>
        <dbReference type="Proteomes" id="UP000181985"/>
    </source>
</evidence>
<dbReference type="PANTHER" id="PTHR43798:SF29">
    <property type="entry name" value="AB HYDROLASE-1 DOMAIN-CONTAINING PROTEIN"/>
    <property type="match status" value="1"/>
</dbReference>
<dbReference type="PRINTS" id="PR00111">
    <property type="entry name" value="ABHYDROLASE"/>
</dbReference>
<dbReference type="AlphaFoldDB" id="A0A1J0VC89"/>
<proteinExistence type="predicted"/>
<dbReference type="PRINTS" id="PR00412">
    <property type="entry name" value="EPOXHYDRLASE"/>
</dbReference>
<gene>
    <name evidence="2" type="ORF">BOX17_00845</name>
</gene>
<dbReference type="InterPro" id="IPR029058">
    <property type="entry name" value="AB_hydrolase_fold"/>
</dbReference>
<dbReference type="SUPFAM" id="SSF53474">
    <property type="entry name" value="alpha/beta-Hydrolases"/>
    <property type="match status" value="1"/>
</dbReference>
<evidence type="ECO:0000313" key="2">
    <source>
        <dbReference type="EMBL" id="APE29628.1"/>
    </source>
</evidence>
<name>A0A1J0VC89_9GAMM</name>
<evidence type="ECO:0000259" key="1">
    <source>
        <dbReference type="Pfam" id="PF00561"/>
    </source>
</evidence>
<dbReference type="Gene3D" id="3.40.50.1820">
    <property type="entry name" value="alpha/beta hydrolase"/>
    <property type="match status" value="1"/>
</dbReference>
<dbReference type="Pfam" id="PF00561">
    <property type="entry name" value="Abhydrolase_1"/>
    <property type="match status" value="1"/>
</dbReference>
<organism evidence="2 3">
    <name type="scientific">Halomonas aestuarii</name>
    <dbReference type="NCBI Taxonomy" id="1897729"/>
    <lineage>
        <taxon>Bacteria</taxon>
        <taxon>Pseudomonadati</taxon>
        <taxon>Pseudomonadota</taxon>
        <taxon>Gammaproteobacteria</taxon>
        <taxon>Oceanospirillales</taxon>
        <taxon>Halomonadaceae</taxon>
        <taxon>Halomonas</taxon>
    </lineage>
</organism>
<dbReference type="InterPro" id="IPR000073">
    <property type="entry name" value="AB_hydrolase_1"/>
</dbReference>
<dbReference type="EMBL" id="CP018139">
    <property type="protein sequence ID" value="APE29628.1"/>
    <property type="molecule type" value="Genomic_DNA"/>
</dbReference>
<accession>A0A1J0VC89</accession>
<reference evidence="3" key="1">
    <citation type="submission" date="2016-11" db="EMBL/GenBank/DDBJ databases">
        <title>Halolamina sediminis sp. nov., an extremely halophilic archaeon isolated from solar salt.</title>
        <authorList>
            <person name="Koh H.-W."/>
            <person name="Rani S."/>
            <person name="Park S.-J."/>
        </authorList>
    </citation>
    <scope>NUCLEOTIDE SEQUENCE [LARGE SCALE GENOMIC DNA]</scope>
    <source>
        <strain evidence="3">Hb3</strain>
    </source>
</reference>